<dbReference type="Proteomes" id="UP000016934">
    <property type="component" value="Unassembled WGS sequence"/>
</dbReference>
<dbReference type="KEGG" id="bsc:COCSADRAFT_104549"/>
<evidence type="ECO:0000313" key="2">
    <source>
        <dbReference type="EMBL" id="EMD58181.1"/>
    </source>
</evidence>
<evidence type="ECO:0000256" key="1">
    <source>
        <dbReference type="SAM" id="MobiDB-lite"/>
    </source>
</evidence>
<dbReference type="HOGENOM" id="CLU_112101_0_0_1"/>
<dbReference type="AlphaFoldDB" id="M2SM08"/>
<proteinExistence type="predicted"/>
<accession>M2SM08</accession>
<name>M2SM08_COCSN</name>
<dbReference type="GeneID" id="19129918"/>
<dbReference type="InterPro" id="IPR022190">
    <property type="entry name" value="DUF3716"/>
</dbReference>
<gene>
    <name evidence="2" type="ORF">COCSADRAFT_104549</name>
</gene>
<reference evidence="3" key="2">
    <citation type="journal article" date="2013" name="PLoS Genet.">
        <title>Comparative genome structure, secondary metabolite, and effector coding capacity across Cochliobolus pathogens.</title>
        <authorList>
            <person name="Condon B.J."/>
            <person name="Leng Y."/>
            <person name="Wu D."/>
            <person name="Bushley K.E."/>
            <person name="Ohm R.A."/>
            <person name="Otillar R."/>
            <person name="Martin J."/>
            <person name="Schackwitz W."/>
            <person name="Grimwood J."/>
            <person name="MohdZainudin N."/>
            <person name="Xue C."/>
            <person name="Wang R."/>
            <person name="Manning V.A."/>
            <person name="Dhillon B."/>
            <person name="Tu Z.J."/>
            <person name="Steffenson B.J."/>
            <person name="Salamov A."/>
            <person name="Sun H."/>
            <person name="Lowry S."/>
            <person name="LaButti K."/>
            <person name="Han J."/>
            <person name="Copeland A."/>
            <person name="Lindquist E."/>
            <person name="Barry K."/>
            <person name="Schmutz J."/>
            <person name="Baker S.E."/>
            <person name="Ciuffetti L.M."/>
            <person name="Grigoriev I.V."/>
            <person name="Zhong S."/>
            <person name="Turgeon B.G."/>
        </authorList>
    </citation>
    <scope>NUCLEOTIDE SEQUENCE [LARGE SCALE GENOMIC DNA]</scope>
    <source>
        <strain evidence="3">ND90Pr / ATCC 201652</strain>
    </source>
</reference>
<dbReference type="EMBL" id="KB445674">
    <property type="protein sequence ID" value="EMD58181.1"/>
    <property type="molecule type" value="Genomic_DNA"/>
</dbReference>
<evidence type="ECO:0000313" key="3">
    <source>
        <dbReference type="Proteomes" id="UP000016934"/>
    </source>
</evidence>
<reference evidence="2 3" key="1">
    <citation type="journal article" date="2012" name="PLoS Pathog.">
        <title>Diverse lifestyles and strategies of plant pathogenesis encoded in the genomes of eighteen Dothideomycetes fungi.</title>
        <authorList>
            <person name="Ohm R.A."/>
            <person name="Feau N."/>
            <person name="Henrissat B."/>
            <person name="Schoch C.L."/>
            <person name="Horwitz B.A."/>
            <person name="Barry K.W."/>
            <person name="Condon B.J."/>
            <person name="Copeland A.C."/>
            <person name="Dhillon B."/>
            <person name="Glaser F."/>
            <person name="Hesse C.N."/>
            <person name="Kosti I."/>
            <person name="LaButti K."/>
            <person name="Lindquist E.A."/>
            <person name="Lucas S."/>
            <person name="Salamov A.A."/>
            <person name="Bradshaw R.E."/>
            <person name="Ciuffetti L."/>
            <person name="Hamelin R.C."/>
            <person name="Kema G.H.J."/>
            <person name="Lawrence C."/>
            <person name="Scott J.A."/>
            <person name="Spatafora J.W."/>
            <person name="Turgeon B.G."/>
            <person name="de Wit P.J.G.M."/>
            <person name="Zhong S."/>
            <person name="Goodwin S.B."/>
            <person name="Grigoriev I.V."/>
        </authorList>
    </citation>
    <scope>NUCLEOTIDE SEQUENCE [LARGE SCALE GENOMIC DNA]</scope>
    <source>
        <strain evidence="3">ND90Pr / ATCC 201652</strain>
    </source>
</reference>
<dbReference type="Pfam" id="PF12511">
    <property type="entry name" value="DUF3716"/>
    <property type="match status" value="1"/>
</dbReference>
<protein>
    <submittedName>
        <fullName evidence="2">Uncharacterized protein</fullName>
    </submittedName>
</protein>
<dbReference type="OrthoDB" id="3692536at2759"/>
<dbReference type="STRING" id="665912.M2SM08"/>
<organism evidence="2 3">
    <name type="scientific">Cochliobolus sativus (strain ND90Pr / ATCC 201652)</name>
    <name type="common">Common root rot and spot blotch fungus</name>
    <name type="synonym">Bipolaris sorokiniana</name>
    <dbReference type="NCBI Taxonomy" id="665912"/>
    <lineage>
        <taxon>Eukaryota</taxon>
        <taxon>Fungi</taxon>
        <taxon>Dikarya</taxon>
        <taxon>Ascomycota</taxon>
        <taxon>Pezizomycotina</taxon>
        <taxon>Dothideomycetes</taxon>
        <taxon>Pleosporomycetidae</taxon>
        <taxon>Pleosporales</taxon>
        <taxon>Pleosporineae</taxon>
        <taxon>Pleosporaceae</taxon>
        <taxon>Bipolaris</taxon>
    </lineage>
</organism>
<sequence>MPPKAQPGGRGQWDTGGVNALQFCSNGAPNDTITAVAAQIFAAADRALTRTTPGAVQPAVNIAGTINVNEYRVWYIFDVAVADELRRVFAAAPDIRRVFDFFCRPRGNSPYDAIFGAGLRDYSPIVARTTITARQILTGRPSYLKAFVVHTRGGLNARFCTNNCAAVLEGEKEFTAFAGCVSILGEWGGACSNCIWQDHGARCNVPRGPGGRTTASSKRVSGGSDGGGPRRRPALGGPFNPLLLE</sequence>
<feature type="region of interest" description="Disordered" evidence="1">
    <location>
        <begin position="207"/>
        <end position="245"/>
    </location>
</feature>
<dbReference type="RefSeq" id="XP_007706120.1">
    <property type="nucleotide sequence ID" value="XM_007707930.1"/>
</dbReference>
<keyword evidence="3" id="KW-1185">Reference proteome</keyword>